<feature type="region of interest" description="Disordered" evidence="1">
    <location>
        <begin position="317"/>
        <end position="374"/>
    </location>
</feature>
<protein>
    <submittedName>
        <fullName evidence="2">Uncharacterized protein</fullName>
    </submittedName>
</protein>
<reference evidence="2" key="1">
    <citation type="submission" date="2020-04" db="EMBL/GenBank/DDBJ databases">
        <authorList>
            <person name="Alioto T."/>
            <person name="Alioto T."/>
            <person name="Gomez Garrido J."/>
        </authorList>
    </citation>
    <scope>NUCLEOTIDE SEQUENCE</scope>
    <source>
        <strain evidence="2">A484AB</strain>
    </source>
</reference>
<dbReference type="AlphaFoldDB" id="A0A6S7G8Z3"/>
<dbReference type="Proteomes" id="UP001152795">
    <property type="component" value="Unassembled WGS sequence"/>
</dbReference>
<keyword evidence="3" id="KW-1185">Reference proteome</keyword>
<comment type="caution">
    <text evidence="2">The sequence shown here is derived from an EMBL/GenBank/DDBJ whole genome shotgun (WGS) entry which is preliminary data.</text>
</comment>
<dbReference type="EMBL" id="CACRXK020000800">
    <property type="protein sequence ID" value="CAB3984917.1"/>
    <property type="molecule type" value="Genomic_DNA"/>
</dbReference>
<sequence>MALNSTNQTYDLFDVKKNKLLWQGDLSQLKTFVANEVNQRDAENAIWRSPSGGTWCFKGEGDDLLVTWHSKSKTISFDGKAADEIKERIHEAISNKYTDLTNVEVAYVEATNVQAAKVEATNVEATNVEATNDEATVIEARDNTNAIELVNTSDSTLLPNDLCGKWSDLADKVELLEDRMNNNFMDIAKSINSLKAKEGLNTEFSREYVDSIVRENVKFRQDNENLRKRSENLSYIISDLNTKAKIFENEKESLITALGILQSDLNEKYKGADWQTVKGSVIKNGSCKQMSASSIDADINPNVEISNRFESLIYEGDEEYDDQEIPNTTKTKEKLSLQQKGYGKNQMSDSDDKAAQSKANKQSAKRDYYANKFTNNKQNPKYTWRTINDILGQNRKQTTINEIKLPGKTVTSTDELVDIFNDHFSNIGPKLAESIPNDNDVSFRDFITQQKSKTKNSFSFRTGLNYPWTIILNPIAGY</sequence>
<gene>
    <name evidence="2" type="ORF">PACLA_8A059102</name>
</gene>
<accession>A0A6S7G8Z3</accession>
<dbReference type="OrthoDB" id="28818at2759"/>
<evidence type="ECO:0000256" key="1">
    <source>
        <dbReference type="SAM" id="MobiDB-lite"/>
    </source>
</evidence>
<organism evidence="2 3">
    <name type="scientific">Paramuricea clavata</name>
    <name type="common">Red gorgonian</name>
    <name type="synonym">Violescent sea-whip</name>
    <dbReference type="NCBI Taxonomy" id="317549"/>
    <lineage>
        <taxon>Eukaryota</taxon>
        <taxon>Metazoa</taxon>
        <taxon>Cnidaria</taxon>
        <taxon>Anthozoa</taxon>
        <taxon>Octocorallia</taxon>
        <taxon>Malacalcyonacea</taxon>
        <taxon>Plexauridae</taxon>
        <taxon>Paramuricea</taxon>
    </lineage>
</organism>
<evidence type="ECO:0000313" key="3">
    <source>
        <dbReference type="Proteomes" id="UP001152795"/>
    </source>
</evidence>
<evidence type="ECO:0000313" key="2">
    <source>
        <dbReference type="EMBL" id="CAB3984917.1"/>
    </source>
</evidence>
<proteinExistence type="predicted"/>
<name>A0A6S7G8Z3_PARCT</name>